<gene>
    <name evidence="1" type="ORF">Q8A49_09050</name>
</gene>
<sequence length="96" mass="11233">MPWNIRPGTDGTLRFRRPWDEEEQTVPATPNVQAVLTSLEELDDHTPGWFFGFHPPSDVQRVEKVWAQIPGEVLVQSSSVDELRREIRQVRRQRNL</sequence>
<dbReference type="RefSeq" id="WP_330157841.1">
    <property type="nucleotide sequence ID" value="NZ_BAAAJA010000005.1"/>
</dbReference>
<protein>
    <submittedName>
        <fullName evidence="1">Uncharacterized protein</fullName>
    </submittedName>
</protein>
<reference evidence="1 2" key="1">
    <citation type="submission" date="2023-07" db="EMBL/GenBank/DDBJ databases">
        <authorList>
            <person name="Girao M."/>
            <person name="Carvalho M.F."/>
        </authorList>
    </citation>
    <scope>NUCLEOTIDE SEQUENCE [LARGE SCALE GENOMIC DNA]</scope>
    <source>
        <strain evidence="1 2">66/93</strain>
    </source>
</reference>
<proteinExistence type="predicted"/>
<evidence type="ECO:0000313" key="2">
    <source>
        <dbReference type="Proteomes" id="UP001348641"/>
    </source>
</evidence>
<name>A0ABU7KMY9_9ACTN</name>
<dbReference type="Proteomes" id="UP001348641">
    <property type="component" value="Unassembled WGS sequence"/>
</dbReference>
<comment type="caution">
    <text evidence="1">The sequence shown here is derived from an EMBL/GenBank/DDBJ whole genome shotgun (WGS) entry which is preliminary data.</text>
</comment>
<evidence type="ECO:0000313" key="1">
    <source>
        <dbReference type="EMBL" id="MEE2050644.1"/>
    </source>
</evidence>
<dbReference type="EMBL" id="JAUUCC010000017">
    <property type="protein sequence ID" value="MEE2050644.1"/>
    <property type="molecule type" value="Genomic_DNA"/>
</dbReference>
<accession>A0ABU7KMY9</accession>
<organism evidence="1 2">
    <name type="scientific">Nocardiopsis tropica</name>
    <dbReference type="NCBI Taxonomy" id="109330"/>
    <lineage>
        <taxon>Bacteria</taxon>
        <taxon>Bacillati</taxon>
        <taxon>Actinomycetota</taxon>
        <taxon>Actinomycetes</taxon>
        <taxon>Streptosporangiales</taxon>
        <taxon>Nocardiopsidaceae</taxon>
        <taxon>Nocardiopsis</taxon>
    </lineage>
</organism>